<evidence type="ECO:0000256" key="3">
    <source>
        <dbReference type="ARBA" id="ARBA00022833"/>
    </source>
</evidence>
<feature type="domain" description="RING-type" evidence="6">
    <location>
        <begin position="109"/>
        <end position="151"/>
    </location>
</feature>
<accession>A0A9P8RM24</accession>
<keyword evidence="1" id="KW-0479">Metal-binding</keyword>
<keyword evidence="8" id="KW-1185">Reference proteome</keyword>
<keyword evidence="5" id="KW-1133">Transmembrane helix</keyword>
<evidence type="ECO:0000256" key="5">
    <source>
        <dbReference type="SAM" id="Phobius"/>
    </source>
</evidence>
<evidence type="ECO:0000259" key="6">
    <source>
        <dbReference type="PROSITE" id="PS50089"/>
    </source>
</evidence>
<dbReference type="GO" id="GO:0016567">
    <property type="term" value="P:protein ubiquitination"/>
    <property type="evidence" value="ECO:0007669"/>
    <property type="project" value="TreeGrafter"/>
</dbReference>
<dbReference type="Proteomes" id="UP000758603">
    <property type="component" value="Unassembled WGS sequence"/>
</dbReference>
<dbReference type="GO" id="GO:0008270">
    <property type="term" value="F:zinc ion binding"/>
    <property type="evidence" value="ECO:0007669"/>
    <property type="project" value="UniProtKB-KW"/>
</dbReference>
<proteinExistence type="predicted"/>
<dbReference type="AlphaFoldDB" id="A0A9P8RM24"/>
<keyword evidence="5" id="KW-0812">Transmembrane</keyword>
<keyword evidence="3" id="KW-0862">Zinc</keyword>
<dbReference type="Gene3D" id="3.30.40.10">
    <property type="entry name" value="Zinc/RING finger domain, C3HC4 (zinc finger)"/>
    <property type="match status" value="1"/>
</dbReference>
<dbReference type="OrthoDB" id="8062037at2759"/>
<dbReference type="GeneID" id="70132892"/>
<dbReference type="PROSITE" id="PS50089">
    <property type="entry name" value="ZF_RING_2"/>
    <property type="match status" value="1"/>
</dbReference>
<dbReference type="GO" id="GO:0061630">
    <property type="term" value="F:ubiquitin protein ligase activity"/>
    <property type="evidence" value="ECO:0007669"/>
    <property type="project" value="TreeGrafter"/>
</dbReference>
<comment type="caution">
    <text evidence="7">The sequence shown here is derived from an EMBL/GenBank/DDBJ whole genome shotgun (WGS) entry which is preliminary data.</text>
</comment>
<feature type="transmembrane region" description="Helical" evidence="5">
    <location>
        <begin position="35"/>
        <end position="57"/>
    </location>
</feature>
<evidence type="ECO:0000313" key="7">
    <source>
        <dbReference type="EMBL" id="KAH6645855.1"/>
    </source>
</evidence>
<dbReference type="Pfam" id="PF13639">
    <property type="entry name" value="zf-RING_2"/>
    <property type="match status" value="1"/>
</dbReference>
<evidence type="ECO:0000313" key="8">
    <source>
        <dbReference type="Proteomes" id="UP000758603"/>
    </source>
</evidence>
<dbReference type="RefSeq" id="XP_045952369.1">
    <property type="nucleotide sequence ID" value="XM_046104001.1"/>
</dbReference>
<gene>
    <name evidence="7" type="ORF">BKA67DRAFT_582544</name>
</gene>
<keyword evidence="5" id="KW-0472">Membrane</keyword>
<dbReference type="PANTHER" id="PTHR45969">
    <property type="entry name" value="RING ZINC FINGER PROTEIN-RELATED"/>
    <property type="match status" value="1"/>
</dbReference>
<evidence type="ECO:0000256" key="1">
    <source>
        <dbReference type="ARBA" id="ARBA00022723"/>
    </source>
</evidence>
<evidence type="ECO:0000256" key="2">
    <source>
        <dbReference type="ARBA" id="ARBA00022771"/>
    </source>
</evidence>
<dbReference type="SUPFAM" id="SSF57850">
    <property type="entry name" value="RING/U-box"/>
    <property type="match status" value="1"/>
</dbReference>
<sequence length="178" mass="20060">MGVVLLRRDGNDLTDLQGNNIPKNDENFTTEDSKVLLIISLSIIGALLLICGLIQYFTVRGRTSGDNVPRSEKQILTALRREVRHTTFGKWENGNTTDKVMADFSSPVCVICLEAIKTNDTIYHLHCDHLYHQRCMEEWATTSHPFCPLCRQPIYGKTTQKQSTQTHASRAPQSLVVS</sequence>
<keyword evidence="2 4" id="KW-0863">Zinc-finger</keyword>
<name>A0A9P8RM24_9PEZI</name>
<dbReference type="PANTHER" id="PTHR45969:SF69">
    <property type="entry name" value="FINGER DOMAIN PROTEIN, PUTATIVE (AFU_ORTHOLOGUE AFUA_3G12190)-RELATED"/>
    <property type="match status" value="1"/>
</dbReference>
<dbReference type="SMART" id="SM00184">
    <property type="entry name" value="RING"/>
    <property type="match status" value="1"/>
</dbReference>
<reference evidence="7" key="1">
    <citation type="journal article" date="2021" name="Nat. Commun.">
        <title>Genetic determinants of endophytism in the Arabidopsis root mycobiome.</title>
        <authorList>
            <person name="Mesny F."/>
            <person name="Miyauchi S."/>
            <person name="Thiergart T."/>
            <person name="Pickel B."/>
            <person name="Atanasova L."/>
            <person name="Karlsson M."/>
            <person name="Huettel B."/>
            <person name="Barry K.W."/>
            <person name="Haridas S."/>
            <person name="Chen C."/>
            <person name="Bauer D."/>
            <person name="Andreopoulos W."/>
            <person name="Pangilinan J."/>
            <person name="LaButti K."/>
            <person name="Riley R."/>
            <person name="Lipzen A."/>
            <person name="Clum A."/>
            <person name="Drula E."/>
            <person name="Henrissat B."/>
            <person name="Kohler A."/>
            <person name="Grigoriev I.V."/>
            <person name="Martin F.M."/>
            <person name="Hacquard S."/>
        </authorList>
    </citation>
    <scope>NUCLEOTIDE SEQUENCE</scope>
    <source>
        <strain evidence="7">MPI-SDFR-AT-0073</strain>
    </source>
</reference>
<evidence type="ECO:0000256" key="4">
    <source>
        <dbReference type="PROSITE-ProRule" id="PRU00175"/>
    </source>
</evidence>
<dbReference type="EMBL" id="JAGPXC010000010">
    <property type="protein sequence ID" value="KAH6645855.1"/>
    <property type="molecule type" value="Genomic_DNA"/>
</dbReference>
<organism evidence="7 8">
    <name type="scientific">Truncatella angustata</name>
    <dbReference type="NCBI Taxonomy" id="152316"/>
    <lineage>
        <taxon>Eukaryota</taxon>
        <taxon>Fungi</taxon>
        <taxon>Dikarya</taxon>
        <taxon>Ascomycota</taxon>
        <taxon>Pezizomycotina</taxon>
        <taxon>Sordariomycetes</taxon>
        <taxon>Xylariomycetidae</taxon>
        <taxon>Amphisphaeriales</taxon>
        <taxon>Sporocadaceae</taxon>
        <taxon>Truncatella</taxon>
    </lineage>
</organism>
<dbReference type="InterPro" id="IPR001841">
    <property type="entry name" value="Znf_RING"/>
</dbReference>
<protein>
    <recommendedName>
        <fullName evidence="6">RING-type domain-containing protein</fullName>
    </recommendedName>
</protein>
<dbReference type="InterPro" id="IPR013083">
    <property type="entry name" value="Znf_RING/FYVE/PHD"/>
</dbReference>